<evidence type="ECO:0000256" key="1">
    <source>
        <dbReference type="SAM" id="MobiDB-lite"/>
    </source>
</evidence>
<dbReference type="AlphaFoldDB" id="A0AAV7LJM2"/>
<feature type="compositionally biased region" description="Polar residues" evidence="1">
    <location>
        <begin position="69"/>
        <end position="84"/>
    </location>
</feature>
<protein>
    <submittedName>
        <fullName evidence="2">Uncharacterized protein</fullName>
    </submittedName>
</protein>
<dbReference type="EMBL" id="JANPWB010000015">
    <property type="protein sequence ID" value="KAJ1091631.1"/>
    <property type="molecule type" value="Genomic_DNA"/>
</dbReference>
<sequence length="111" mass="11969">MVRLASVLGSRTWAPKGRVGDVRWNSGERADTTKAGGVRNISAAADAYGTVRSALLFGSAVRARRYEPSTIQGESKAPQSAQKAQRSRMVGCCGRWWAQKDMKVSGAQRPS</sequence>
<keyword evidence="3" id="KW-1185">Reference proteome</keyword>
<gene>
    <name evidence="2" type="ORF">NDU88_004748</name>
</gene>
<proteinExistence type="predicted"/>
<comment type="caution">
    <text evidence="2">The sequence shown here is derived from an EMBL/GenBank/DDBJ whole genome shotgun (WGS) entry which is preliminary data.</text>
</comment>
<name>A0AAV7LJM2_PLEWA</name>
<accession>A0AAV7LJM2</accession>
<organism evidence="2 3">
    <name type="scientific">Pleurodeles waltl</name>
    <name type="common">Iberian ribbed newt</name>
    <dbReference type="NCBI Taxonomy" id="8319"/>
    <lineage>
        <taxon>Eukaryota</taxon>
        <taxon>Metazoa</taxon>
        <taxon>Chordata</taxon>
        <taxon>Craniata</taxon>
        <taxon>Vertebrata</taxon>
        <taxon>Euteleostomi</taxon>
        <taxon>Amphibia</taxon>
        <taxon>Batrachia</taxon>
        <taxon>Caudata</taxon>
        <taxon>Salamandroidea</taxon>
        <taxon>Salamandridae</taxon>
        <taxon>Pleurodelinae</taxon>
        <taxon>Pleurodeles</taxon>
    </lineage>
</organism>
<evidence type="ECO:0000313" key="3">
    <source>
        <dbReference type="Proteomes" id="UP001066276"/>
    </source>
</evidence>
<reference evidence="2" key="1">
    <citation type="journal article" date="2022" name="bioRxiv">
        <title>Sequencing and chromosome-scale assembly of the giantPleurodeles waltlgenome.</title>
        <authorList>
            <person name="Brown T."/>
            <person name="Elewa A."/>
            <person name="Iarovenko S."/>
            <person name="Subramanian E."/>
            <person name="Araus A.J."/>
            <person name="Petzold A."/>
            <person name="Susuki M."/>
            <person name="Suzuki K.-i.T."/>
            <person name="Hayashi T."/>
            <person name="Toyoda A."/>
            <person name="Oliveira C."/>
            <person name="Osipova E."/>
            <person name="Leigh N.D."/>
            <person name="Simon A."/>
            <person name="Yun M.H."/>
        </authorList>
    </citation>
    <scope>NUCLEOTIDE SEQUENCE</scope>
    <source>
        <strain evidence="2">20211129_DDA</strain>
        <tissue evidence="2">Liver</tissue>
    </source>
</reference>
<evidence type="ECO:0000313" key="2">
    <source>
        <dbReference type="EMBL" id="KAJ1091631.1"/>
    </source>
</evidence>
<feature type="region of interest" description="Disordered" evidence="1">
    <location>
        <begin position="66"/>
        <end position="87"/>
    </location>
</feature>
<dbReference type="Proteomes" id="UP001066276">
    <property type="component" value="Chromosome 11"/>
</dbReference>